<keyword evidence="2" id="KW-1185">Reference proteome</keyword>
<sequence>MKLLITIPHYVEAGPGQYGSTGGNAAGRATMLHEVLASLHRAFGPRQSQLLNRRHNIRRLANRAAEAQLDIVVCTTQGRHALTALPPDTSLSTHRPTQAEPLLLGFACHGVLAERIGVYDWYGYMEDDLILQDPLFFDKLAWFLDQAGSDALLLPHRYEIRPGSAEKLYIDGHLSADFAAPWQSAADREPLACQALGTPVVFERPHNPHAGCFFLNAAQMAHWAAQPHFGDHDTAFAGPLESAATLGMLKTFRIHKPALESAGFLEIRHAGNRYLGNWLDRPGVPRQPRWVG</sequence>
<evidence type="ECO:0000313" key="2">
    <source>
        <dbReference type="Proteomes" id="UP001596166"/>
    </source>
</evidence>
<name>A0ABW0G514_9PROT</name>
<evidence type="ECO:0008006" key="3">
    <source>
        <dbReference type="Google" id="ProtNLM"/>
    </source>
</evidence>
<dbReference type="RefSeq" id="WP_376995274.1">
    <property type="nucleotide sequence ID" value="NZ_JBHSLC010000017.1"/>
</dbReference>
<organism evidence="1 2">
    <name type="scientific">Azospirillum himalayense</name>
    <dbReference type="NCBI Taxonomy" id="654847"/>
    <lineage>
        <taxon>Bacteria</taxon>
        <taxon>Pseudomonadati</taxon>
        <taxon>Pseudomonadota</taxon>
        <taxon>Alphaproteobacteria</taxon>
        <taxon>Rhodospirillales</taxon>
        <taxon>Azospirillaceae</taxon>
        <taxon>Azospirillum</taxon>
    </lineage>
</organism>
<comment type="caution">
    <text evidence="1">The sequence shown here is derived from an EMBL/GenBank/DDBJ whole genome shotgun (WGS) entry which is preliminary data.</text>
</comment>
<dbReference type="Proteomes" id="UP001596166">
    <property type="component" value="Unassembled WGS sequence"/>
</dbReference>
<gene>
    <name evidence="1" type="ORF">ACFPMG_11545</name>
</gene>
<dbReference type="EMBL" id="JBHSLC010000017">
    <property type="protein sequence ID" value="MFC5355641.1"/>
    <property type="molecule type" value="Genomic_DNA"/>
</dbReference>
<accession>A0ABW0G514</accession>
<proteinExistence type="predicted"/>
<reference evidence="2" key="1">
    <citation type="journal article" date="2019" name="Int. J. Syst. Evol. Microbiol.">
        <title>The Global Catalogue of Microorganisms (GCM) 10K type strain sequencing project: providing services to taxonomists for standard genome sequencing and annotation.</title>
        <authorList>
            <consortium name="The Broad Institute Genomics Platform"/>
            <consortium name="The Broad Institute Genome Sequencing Center for Infectious Disease"/>
            <person name="Wu L."/>
            <person name="Ma J."/>
        </authorList>
    </citation>
    <scope>NUCLEOTIDE SEQUENCE [LARGE SCALE GENOMIC DNA]</scope>
    <source>
        <strain evidence="2">CCUG 58760</strain>
    </source>
</reference>
<evidence type="ECO:0000313" key="1">
    <source>
        <dbReference type="EMBL" id="MFC5355641.1"/>
    </source>
</evidence>
<protein>
    <recommendedName>
        <fullName evidence="3">Calcium-binding protein</fullName>
    </recommendedName>
</protein>